<evidence type="ECO:0000313" key="1">
    <source>
        <dbReference type="EMBL" id="GIG36924.1"/>
    </source>
</evidence>
<reference evidence="1" key="1">
    <citation type="submission" date="2021-01" db="EMBL/GenBank/DDBJ databases">
        <title>Whole genome shotgun sequence of Cellulomonas pakistanensis NBRC 110800.</title>
        <authorList>
            <person name="Komaki H."/>
            <person name="Tamura T."/>
        </authorList>
    </citation>
    <scope>NUCLEOTIDE SEQUENCE</scope>
    <source>
        <strain evidence="1">NBRC 110800</strain>
    </source>
</reference>
<name>A0A919U6E5_9CELL</name>
<proteinExistence type="predicted"/>
<dbReference type="AlphaFoldDB" id="A0A919U6E5"/>
<keyword evidence="2" id="KW-1185">Reference proteome</keyword>
<gene>
    <name evidence="1" type="ORF">Cpa01nite_23050</name>
</gene>
<evidence type="ECO:0000313" key="2">
    <source>
        <dbReference type="Proteomes" id="UP000642125"/>
    </source>
</evidence>
<comment type="caution">
    <text evidence="1">The sequence shown here is derived from an EMBL/GenBank/DDBJ whole genome shotgun (WGS) entry which is preliminary data.</text>
</comment>
<dbReference type="Proteomes" id="UP000642125">
    <property type="component" value="Unassembled WGS sequence"/>
</dbReference>
<protein>
    <submittedName>
        <fullName evidence="1">Uncharacterized protein</fullName>
    </submittedName>
</protein>
<organism evidence="1 2">
    <name type="scientific">Cellulomonas pakistanensis</name>
    <dbReference type="NCBI Taxonomy" id="992287"/>
    <lineage>
        <taxon>Bacteria</taxon>
        <taxon>Bacillati</taxon>
        <taxon>Actinomycetota</taxon>
        <taxon>Actinomycetes</taxon>
        <taxon>Micrococcales</taxon>
        <taxon>Cellulomonadaceae</taxon>
        <taxon>Cellulomonas</taxon>
    </lineage>
</organism>
<dbReference type="EMBL" id="BONO01000017">
    <property type="protein sequence ID" value="GIG36924.1"/>
    <property type="molecule type" value="Genomic_DNA"/>
</dbReference>
<sequence>MRRGGHHGLHIDHATGAVSLARTFDDEDELAYARTVQQEVAEQIETALADAAAADQALAAALTAAATTDVNHIGSLADQQTLLDFQAKSPADQVQYLLDHPDAYAFLGEHLSDEVKAEVGTHVADALDRMARDPQDFGDPELVARYTALLGAVGDDPGVMAPMYERLGADGLLGTYDGLASFMGFSDDPNLATLAAELRSGLQTATRSDAFDGTAFGEELVQLATRTADDDTMDAFFGTYPSSPMHAAVLDYLMRDGDYGEEFVRGVAWQLDEFERTVDPQMVQSWMHHTGMSPLNGLDADPASLLGRTPDPMGATMGQLGKHPELGLEFFSDADGEKRAEFYFAERDWSRDGFQGVAEAALGIGTDPENIAERGEDTGMLVSRFFGLLPENPEFTAEHAGGAAEPVGSLLKHYMQSVQVAVEGSTSANGAPGVANLTNSFLPQLQDQPVIYTGDLDKLLAVAVSTEDGMARVAEGVANFRQTALGGWSALHGAGVEIANPQSLERILTSSIGLEGHIQRVVSDAEIEGAKSKDQQVAAFTSLVSKAAALVPVPGAEDLVDIAGETGKKLADAAWSEIRNVPSGQITEIFGGNENAARELATDRLVDGQTRSVVSSFLALAEAGIVDVPPELEAIWMPDGELISLADIDLDELSYRHGEAANALGHLVSVDDLRSAYQDPFVVLSTEPR</sequence>
<accession>A0A919U6E5</accession>